<feature type="non-terminal residue" evidence="1">
    <location>
        <position position="384"/>
    </location>
</feature>
<evidence type="ECO:0000313" key="1">
    <source>
        <dbReference type="EMBL" id="GAF77711.1"/>
    </source>
</evidence>
<evidence type="ECO:0008006" key="2">
    <source>
        <dbReference type="Google" id="ProtNLM"/>
    </source>
</evidence>
<reference evidence="1" key="1">
    <citation type="journal article" date="2014" name="Front. Microbiol.">
        <title>High frequency of phylogenetically diverse reductive dehalogenase-homologous genes in deep subseafloor sedimentary metagenomes.</title>
        <authorList>
            <person name="Kawai M."/>
            <person name="Futagami T."/>
            <person name="Toyoda A."/>
            <person name="Takaki Y."/>
            <person name="Nishi S."/>
            <person name="Hori S."/>
            <person name="Arai W."/>
            <person name="Tsubouchi T."/>
            <person name="Morono Y."/>
            <person name="Uchiyama I."/>
            <person name="Ito T."/>
            <person name="Fujiyama A."/>
            <person name="Inagaki F."/>
            <person name="Takami H."/>
        </authorList>
    </citation>
    <scope>NUCLEOTIDE SEQUENCE</scope>
    <source>
        <strain evidence="1">Expedition CK06-06</strain>
    </source>
</reference>
<dbReference type="AlphaFoldDB" id="X0SRD9"/>
<sequence length="384" mass="43965">MLVALVGTTPAKNGPTYYTRERVAEAKRNLERYEWARKVRKRIFETGDRIRYYCGPKYTSADKYAAQSDDFIWLLQPTTKIARVVPDARRALCPVHGAKVKRYNAWCPYNIEPISHPYQIQCMMGKEWYPSNKYHEGDMTSGRFPDDGNGIVVNGERYYALREYARMVYGSVVVPTLSALSQAYQLSGEPKYARKGCILLARLATQYPNYGWEADSSLGLSAQPRLENRFDRTYLGPWNNQHPHYTWKHGGMITGLIWETFLLEATAYAYDGLYDYMDKDPSMIAFLRKKGMPIENGKELREYIETYIFRAAMRALLKREIEGNEGHHQAAAMAVALVMDDYGDIHPNSKDMVDYTWHGRGNAAHVMINALTRDGGGHESPNYG</sequence>
<comment type="caution">
    <text evidence="1">The sequence shown here is derived from an EMBL/GenBank/DDBJ whole genome shotgun (WGS) entry which is preliminary data.</text>
</comment>
<dbReference type="EMBL" id="BARS01005722">
    <property type="protein sequence ID" value="GAF77711.1"/>
    <property type="molecule type" value="Genomic_DNA"/>
</dbReference>
<organism evidence="1">
    <name type="scientific">marine sediment metagenome</name>
    <dbReference type="NCBI Taxonomy" id="412755"/>
    <lineage>
        <taxon>unclassified sequences</taxon>
        <taxon>metagenomes</taxon>
        <taxon>ecological metagenomes</taxon>
    </lineage>
</organism>
<dbReference type="Gene3D" id="1.50.10.100">
    <property type="entry name" value="Chondroitin AC/alginate lyase"/>
    <property type="match status" value="1"/>
</dbReference>
<gene>
    <name evidence="1" type="ORF">S01H1_11227</name>
</gene>
<protein>
    <recommendedName>
        <fullName evidence="2">Alginate lyase domain-containing protein</fullName>
    </recommendedName>
</protein>
<accession>X0SRD9</accession>
<proteinExistence type="predicted"/>
<dbReference type="InterPro" id="IPR008929">
    <property type="entry name" value="Chondroitin_lyas"/>
</dbReference>
<name>X0SRD9_9ZZZZ</name>